<proteinExistence type="predicted"/>
<dbReference type="EMBL" id="CP055317">
    <property type="protein sequence ID" value="QLO55769.1"/>
    <property type="molecule type" value="Genomic_DNA"/>
</dbReference>
<protein>
    <submittedName>
        <fullName evidence="1">RepB family plasmid replication initiator protein</fullName>
    </submittedName>
</protein>
<dbReference type="Proteomes" id="UP000510937">
    <property type="component" value="Plasmid unnamed"/>
</dbReference>
<dbReference type="InterPro" id="IPR036388">
    <property type="entry name" value="WH-like_DNA-bd_sf"/>
</dbReference>
<accession>A0ABD7ASS4</accession>
<dbReference type="SUPFAM" id="SSF46785">
    <property type="entry name" value="Winged helix' DNA-binding domain"/>
    <property type="match status" value="1"/>
</dbReference>
<reference evidence="2" key="1">
    <citation type="submission" date="2020-06" db="EMBL/GenBank/DDBJ databases">
        <title>REHAB project genomes.</title>
        <authorList>
            <person name="Shaw L.P."/>
        </authorList>
    </citation>
    <scope>NUCLEOTIDE SEQUENCE [LARGE SCALE GENOMIC DNA]</scope>
    <source>
        <strain evidence="2">RHBSTW-00555</strain>
        <plasmid evidence="2">unnamed</plasmid>
    </source>
</reference>
<name>A0ABD7ASS4_9ENTR</name>
<dbReference type="InterPro" id="IPR036390">
    <property type="entry name" value="WH_DNA-bd_sf"/>
</dbReference>
<evidence type="ECO:0000313" key="2">
    <source>
        <dbReference type="Proteomes" id="UP000510937"/>
    </source>
</evidence>
<evidence type="ECO:0000313" key="1">
    <source>
        <dbReference type="EMBL" id="QLO55769.1"/>
    </source>
</evidence>
<geneLocation type="plasmid" evidence="1 2">
    <name>unnamed</name>
</geneLocation>
<gene>
    <name evidence="1" type="ORF">HV234_29550</name>
</gene>
<dbReference type="Pfam" id="PF21205">
    <property type="entry name" value="Rep3_C"/>
    <property type="match status" value="1"/>
</dbReference>
<dbReference type="Gene3D" id="1.10.10.10">
    <property type="entry name" value="Winged helix-like DNA-binding domain superfamily/Winged helix DNA-binding domain"/>
    <property type="match status" value="1"/>
</dbReference>
<organism evidence="1 2">
    <name type="scientific">Klebsiella grimontii</name>
    <dbReference type="NCBI Taxonomy" id="2058152"/>
    <lineage>
        <taxon>Bacteria</taxon>
        <taxon>Pseudomonadati</taxon>
        <taxon>Pseudomonadota</taxon>
        <taxon>Gammaproteobacteria</taxon>
        <taxon>Enterobacterales</taxon>
        <taxon>Enterobacteriaceae</taxon>
        <taxon>Klebsiella/Raoultella group</taxon>
        <taxon>Klebsiella</taxon>
    </lineage>
</organism>
<keyword evidence="1" id="KW-0614">Plasmid</keyword>
<sequence length="40" mass="4786">MKRTFLEPALKKINEKTPLKVTYTTEEDGRLLFNFLDKKQ</sequence>
<dbReference type="AlphaFoldDB" id="A0ABD7ASS4"/>